<dbReference type="Proteomes" id="UP000198577">
    <property type="component" value="Unassembled WGS sequence"/>
</dbReference>
<evidence type="ECO:0000313" key="11">
    <source>
        <dbReference type="EMBL" id="SFQ09164.1"/>
    </source>
</evidence>
<sequence>MEHTVKQLKEYLSNHDIKPSTIRLKILEYLLNNRIHPTADDIYKNLLDQIPTLSKTSVYNTLDLFADKGVVKVLSLNEKEARYDINTRFHGHFKCHVCGRVYDFSISYDISTPQELKGFDINDIDINFYGICQNCKNQGRRI</sequence>
<dbReference type="PANTHER" id="PTHR33202">
    <property type="entry name" value="ZINC UPTAKE REGULATION PROTEIN"/>
    <property type="match status" value="1"/>
</dbReference>
<dbReference type="AlphaFoldDB" id="A0A1I5VNN5"/>
<evidence type="ECO:0000256" key="7">
    <source>
        <dbReference type="ARBA" id="ARBA00023015"/>
    </source>
</evidence>
<dbReference type="STRING" id="937334.SAMN05444406_1127"/>
<evidence type="ECO:0000313" key="12">
    <source>
        <dbReference type="Proteomes" id="UP000198577"/>
    </source>
</evidence>
<keyword evidence="5 10" id="KW-0479">Metal-binding</keyword>
<dbReference type="GO" id="GO:1900376">
    <property type="term" value="P:regulation of secondary metabolite biosynthetic process"/>
    <property type="evidence" value="ECO:0007669"/>
    <property type="project" value="TreeGrafter"/>
</dbReference>
<keyword evidence="12" id="KW-1185">Reference proteome</keyword>
<comment type="cofactor">
    <cofactor evidence="10">
        <name>Zn(2+)</name>
        <dbReference type="ChEBI" id="CHEBI:29105"/>
    </cofactor>
    <text evidence="10">Binds 1 zinc ion per subunit.</text>
</comment>
<evidence type="ECO:0000256" key="8">
    <source>
        <dbReference type="ARBA" id="ARBA00023125"/>
    </source>
</evidence>
<dbReference type="PANTHER" id="PTHR33202:SF8">
    <property type="entry name" value="PEROXIDE-RESPONSIVE REPRESSOR PERR"/>
    <property type="match status" value="1"/>
</dbReference>
<keyword evidence="9" id="KW-0804">Transcription</keyword>
<protein>
    <submittedName>
        <fullName evidence="11">Fur family transcriptional regulator, peroxide stress response regulator</fullName>
    </submittedName>
</protein>
<evidence type="ECO:0000256" key="1">
    <source>
        <dbReference type="ARBA" id="ARBA00004496"/>
    </source>
</evidence>
<reference evidence="11 12" key="1">
    <citation type="submission" date="2016-10" db="EMBL/GenBank/DDBJ databases">
        <authorList>
            <person name="de Groot N.N."/>
        </authorList>
    </citation>
    <scope>NUCLEOTIDE SEQUENCE [LARGE SCALE GENOMIC DNA]</scope>
    <source>
        <strain evidence="11 12">DSM 20678</strain>
    </source>
</reference>
<gene>
    <name evidence="11" type="ORF">SAMN05444406_1127</name>
</gene>
<organism evidence="11 12">
    <name type="scientific">Caldicoprobacter faecalis</name>
    <dbReference type="NCBI Taxonomy" id="937334"/>
    <lineage>
        <taxon>Bacteria</taxon>
        <taxon>Bacillati</taxon>
        <taxon>Bacillota</taxon>
        <taxon>Clostridia</taxon>
        <taxon>Caldicoprobacterales</taxon>
        <taxon>Caldicoprobacteraceae</taxon>
        <taxon>Caldicoprobacter</taxon>
    </lineage>
</organism>
<comment type="subcellular location">
    <subcellularLocation>
        <location evidence="1">Cytoplasm</location>
    </subcellularLocation>
</comment>
<comment type="similarity">
    <text evidence="2">Belongs to the Fur family.</text>
</comment>
<keyword evidence="3" id="KW-0963">Cytoplasm</keyword>
<dbReference type="FunFam" id="1.10.10.10:FF:000007">
    <property type="entry name" value="Ferric uptake regulation protein"/>
    <property type="match status" value="1"/>
</dbReference>
<dbReference type="InterPro" id="IPR043135">
    <property type="entry name" value="Fur_C"/>
</dbReference>
<dbReference type="InterPro" id="IPR002481">
    <property type="entry name" value="FUR"/>
</dbReference>
<evidence type="ECO:0000256" key="2">
    <source>
        <dbReference type="ARBA" id="ARBA00007957"/>
    </source>
</evidence>
<keyword evidence="7" id="KW-0805">Transcription regulation</keyword>
<feature type="binding site" evidence="10">
    <location>
        <position position="132"/>
    </location>
    <ligand>
        <name>Zn(2+)</name>
        <dbReference type="ChEBI" id="CHEBI:29105"/>
    </ligand>
</feature>
<keyword evidence="8" id="KW-0238">DNA-binding</keyword>
<feature type="binding site" evidence="10">
    <location>
        <position position="98"/>
    </location>
    <ligand>
        <name>Zn(2+)</name>
        <dbReference type="ChEBI" id="CHEBI:29105"/>
    </ligand>
</feature>
<evidence type="ECO:0000256" key="4">
    <source>
        <dbReference type="ARBA" id="ARBA00022491"/>
    </source>
</evidence>
<dbReference type="Gene3D" id="3.30.1490.190">
    <property type="match status" value="1"/>
</dbReference>
<dbReference type="Gene3D" id="1.10.10.10">
    <property type="entry name" value="Winged helix-like DNA-binding domain superfamily/Winged helix DNA-binding domain"/>
    <property type="match status" value="1"/>
</dbReference>
<dbReference type="GO" id="GO:0005737">
    <property type="term" value="C:cytoplasm"/>
    <property type="evidence" value="ECO:0007669"/>
    <property type="project" value="UniProtKB-SubCell"/>
</dbReference>
<dbReference type="GO" id="GO:0003700">
    <property type="term" value="F:DNA-binding transcription factor activity"/>
    <property type="evidence" value="ECO:0007669"/>
    <property type="project" value="InterPro"/>
</dbReference>
<evidence type="ECO:0000256" key="5">
    <source>
        <dbReference type="ARBA" id="ARBA00022723"/>
    </source>
</evidence>
<dbReference type="InterPro" id="IPR036388">
    <property type="entry name" value="WH-like_DNA-bd_sf"/>
</dbReference>
<name>A0A1I5VNN5_9FIRM</name>
<keyword evidence="6 10" id="KW-0862">Zinc</keyword>
<dbReference type="SUPFAM" id="SSF46785">
    <property type="entry name" value="Winged helix' DNA-binding domain"/>
    <property type="match status" value="1"/>
</dbReference>
<evidence type="ECO:0000256" key="6">
    <source>
        <dbReference type="ARBA" id="ARBA00022833"/>
    </source>
</evidence>
<dbReference type="GO" id="GO:0045892">
    <property type="term" value="P:negative regulation of DNA-templated transcription"/>
    <property type="evidence" value="ECO:0007669"/>
    <property type="project" value="TreeGrafter"/>
</dbReference>
<evidence type="ECO:0000256" key="9">
    <source>
        <dbReference type="ARBA" id="ARBA00023163"/>
    </source>
</evidence>
<accession>A0A1I5VNN5</accession>
<feature type="binding site" evidence="10">
    <location>
        <position position="135"/>
    </location>
    <ligand>
        <name>Zn(2+)</name>
        <dbReference type="ChEBI" id="CHEBI:29105"/>
    </ligand>
</feature>
<dbReference type="GO" id="GO:0008270">
    <property type="term" value="F:zinc ion binding"/>
    <property type="evidence" value="ECO:0007669"/>
    <property type="project" value="TreeGrafter"/>
</dbReference>
<dbReference type="GO" id="GO:0000976">
    <property type="term" value="F:transcription cis-regulatory region binding"/>
    <property type="evidence" value="ECO:0007669"/>
    <property type="project" value="TreeGrafter"/>
</dbReference>
<dbReference type="EMBL" id="FOXR01000012">
    <property type="protein sequence ID" value="SFQ09164.1"/>
    <property type="molecule type" value="Genomic_DNA"/>
</dbReference>
<feature type="binding site" evidence="10">
    <location>
        <position position="95"/>
    </location>
    <ligand>
        <name>Zn(2+)</name>
        <dbReference type="ChEBI" id="CHEBI:29105"/>
    </ligand>
</feature>
<dbReference type="CDD" id="cd07153">
    <property type="entry name" value="Fur_like"/>
    <property type="match status" value="1"/>
</dbReference>
<keyword evidence="4" id="KW-0678">Repressor</keyword>
<evidence type="ECO:0000256" key="10">
    <source>
        <dbReference type="PIRSR" id="PIRSR602481-1"/>
    </source>
</evidence>
<dbReference type="Pfam" id="PF01475">
    <property type="entry name" value="FUR"/>
    <property type="match status" value="1"/>
</dbReference>
<evidence type="ECO:0000256" key="3">
    <source>
        <dbReference type="ARBA" id="ARBA00022490"/>
    </source>
</evidence>
<proteinExistence type="inferred from homology"/>
<dbReference type="InterPro" id="IPR036390">
    <property type="entry name" value="WH_DNA-bd_sf"/>
</dbReference>